<dbReference type="AlphaFoldDB" id="A0A9P6ZUP0"/>
<protein>
    <submittedName>
        <fullName evidence="1">Uncharacterized protein</fullName>
    </submittedName>
</protein>
<evidence type="ECO:0000313" key="1">
    <source>
        <dbReference type="EMBL" id="KAG1777113.1"/>
    </source>
</evidence>
<organism evidence="1 2">
    <name type="scientific">Suillus placidus</name>
    <dbReference type="NCBI Taxonomy" id="48579"/>
    <lineage>
        <taxon>Eukaryota</taxon>
        <taxon>Fungi</taxon>
        <taxon>Dikarya</taxon>
        <taxon>Basidiomycota</taxon>
        <taxon>Agaricomycotina</taxon>
        <taxon>Agaricomycetes</taxon>
        <taxon>Agaricomycetidae</taxon>
        <taxon>Boletales</taxon>
        <taxon>Suillineae</taxon>
        <taxon>Suillaceae</taxon>
        <taxon>Suillus</taxon>
    </lineage>
</organism>
<gene>
    <name evidence="1" type="ORF">EV702DRAFT_1197434</name>
</gene>
<reference evidence="1" key="1">
    <citation type="journal article" date="2020" name="New Phytol.">
        <title>Comparative genomics reveals dynamic genome evolution in host specialist ectomycorrhizal fungi.</title>
        <authorList>
            <person name="Lofgren L.A."/>
            <person name="Nguyen N.H."/>
            <person name="Vilgalys R."/>
            <person name="Ruytinx J."/>
            <person name="Liao H.L."/>
            <person name="Branco S."/>
            <person name="Kuo A."/>
            <person name="LaButti K."/>
            <person name="Lipzen A."/>
            <person name="Andreopoulos W."/>
            <person name="Pangilinan J."/>
            <person name="Riley R."/>
            <person name="Hundley H."/>
            <person name="Na H."/>
            <person name="Barry K."/>
            <person name="Grigoriev I.V."/>
            <person name="Stajich J.E."/>
            <person name="Kennedy P.G."/>
        </authorList>
    </citation>
    <scope>NUCLEOTIDE SEQUENCE</scope>
    <source>
        <strain evidence="1">DOB743</strain>
    </source>
</reference>
<sequence length="241" mass="27096">MSVLHTPPASPSDSQNSGNQYQPLALSLTDIAATMAMAASCIRASISQYQTEAANTNDPSAAWIMHFKAGLQWEIATVVMPILQYSAARNIISVIPSLVAHVLRLIPDYTWGMVPDHIFSSHLSQFDDIEDVGNPSRIVSDYHNPWWLGHTVIPNKPWQWDQVIASCIFHHQHWLGGVEDNALILPEQVDETSGGTLSGLRWIRARLVSLIEDQREGIFDKMLEIEMYNTILRRIQSRREG</sequence>
<keyword evidence="2" id="KW-1185">Reference proteome</keyword>
<evidence type="ECO:0000313" key="2">
    <source>
        <dbReference type="Proteomes" id="UP000714275"/>
    </source>
</evidence>
<comment type="caution">
    <text evidence="1">The sequence shown here is derived from an EMBL/GenBank/DDBJ whole genome shotgun (WGS) entry which is preliminary data.</text>
</comment>
<name>A0A9P6ZUP0_9AGAM</name>
<dbReference type="Proteomes" id="UP000714275">
    <property type="component" value="Unassembled WGS sequence"/>
</dbReference>
<dbReference type="OrthoDB" id="2635976at2759"/>
<accession>A0A9P6ZUP0</accession>
<proteinExistence type="predicted"/>
<dbReference type="EMBL" id="JABBWD010000022">
    <property type="protein sequence ID" value="KAG1777113.1"/>
    <property type="molecule type" value="Genomic_DNA"/>
</dbReference>